<dbReference type="SUPFAM" id="SSF52540">
    <property type="entry name" value="P-loop containing nucleoside triphosphate hydrolases"/>
    <property type="match status" value="1"/>
</dbReference>
<gene>
    <name evidence="2" type="ORF">MNV_110002</name>
</gene>
<accession>A0A284VIT7</accession>
<dbReference type="Gene3D" id="3.40.50.300">
    <property type="entry name" value="P-loop containing nucleotide triphosphate hydrolases"/>
    <property type="match status" value="1"/>
</dbReference>
<dbReference type="RefSeq" id="WP_096203598.1">
    <property type="nucleotide sequence ID" value="NZ_FZMP01000013.1"/>
</dbReference>
<evidence type="ECO:0000259" key="1">
    <source>
        <dbReference type="Pfam" id="PF01712"/>
    </source>
</evidence>
<sequence length="232" mass="27097">MADMLGKCFALEGLECSGKTTLFKHLQKKYENTNIAFIPEAAAHFFDKYETNLNGNSAVEVGFMTYNSIAFDKAYTCINEGYNVIFDRSWLCQLVYSQARALLNSDYNFNTKYIEYQEEFFKDYYPEVFENTIVVYLDLQIDIILNRKSKSTSRHPNQQKFDTEWLKNVYMIYNNRLNKAQKAGLKIEVINSDKPVEEVAMDFDRLFRKYASNIKHNSKSKTIFVLGKKGIQ</sequence>
<organism evidence="2 3">
    <name type="scientific">Candidatus Methanoperedens nitratireducens</name>
    <dbReference type="NCBI Taxonomy" id="1392998"/>
    <lineage>
        <taxon>Archaea</taxon>
        <taxon>Methanobacteriati</taxon>
        <taxon>Methanobacteriota</taxon>
        <taxon>Stenosarchaea group</taxon>
        <taxon>Methanomicrobia</taxon>
        <taxon>Methanosarcinales</taxon>
        <taxon>ANME-2 cluster</taxon>
        <taxon>Candidatus Methanoperedentaceae</taxon>
        <taxon>Candidatus Methanoperedens</taxon>
    </lineage>
</organism>
<name>A0A284VIT7_9EURY</name>
<evidence type="ECO:0000313" key="2">
    <source>
        <dbReference type="EMBL" id="SNQ59186.1"/>
    </source>
</evidence>
<feature type="domain" description="Deoxynucleoside kinase" evidence="1">
    <location>
        <begin position="10"/>
        <end position="199"/>
    </location>
</feature>
<keyword evidence="3" id="KW-1185">Reference proteome</keyword>
<dbReference type="Proteomes" id="UP000218615">
    <property type="component" value="Unassembled WGS sequence"/>
</dbReference>
<protein>
    <recommendedName>
        <fullName evidence="1">Deoxynucleoside kinase domain-containing protein</fullName>
    </recommendedName>
</protein>
<dbReference type="Pfam" id="PF01712">
    <property type="entry name" value="dNK"/>
    <property type="match status" value="1"/>
</dbReference>
<reference evidence="3" key="1">
    <citation type="submission" date="2017-06" db="EMBL/GenBank/DDBJ databases">
        <authorList>
            <person name="Cremers G."/>
        </authorList>
    </citation>
    <scope>NUCLEOTIDE SEQUENCE [LARGE SCALE GENOMIC DNA]</scope>
</reference>
<dbReference type="InterPro" id="IPR031314">
    <property type="entry name" value="DNK_dom"/>
</dbReference>
<dbReference type="EMBL" id="FZMP01000013">
    <property type="protein sequence ID" value="SNQ59186.1"/>
    <property type="molecule type" value="Genomic_DNA"/>
</dbReference>
<proteinExistence type="predicted"/>
<evidence type="ECO:0000313" key="3">
    <source>
        <dbReference type="Proteomes" id="UP000218615"/>
    </source>
</evidence>
<dbReference type="AlphaFoldDB" id="A0A284VIT7"/>
<dbReference type="InterPro" id="IPR027417">
    <property type="entry name" value="P-loop_NTPase"/>
</dbReference>